<dbReference type="EMBL" id="ANAH02000007">
    <property type="protein sequence ID" value="EPX62483.1"/>
    <property type="molecule type" value="Genomic_DNA"/>
</dbReference>
<dbReference type="GO" id="GO:0005829">
    <property type="term" value="C:cytosol"/>
    <property type="evidence" value="ECO:0007669"/>
    <property type="project" value="TreeGrafter"/>
</dbReference>
<dbReference type="Gene3D" id="1.10.260.40">
    <property type="entry name" value="lambda repressor-like DNA-binding domains"/>
    <property type="match status" value="1"/>
</dbReference>
<dbReference type="InterPro" id="IPR001387">
    <property type="entry name" value="Cro/C1-type_HTH"/>
</dbReference>
<evidence type="ECO:0000256" key="1">
    <source>
        <dbReference type="ARBA" id="ARBA00023125"/>
    </source>
</evidence>
<dbReference type="PANTHER" id="PTHR46797:SF1">
    <property type="entry name" value="METHYLPHOSPHONATE SYNTHASE"/>
    <property type="match status" value="1"/>
</dbReference>
<dbReference type="InterPro" id="IPR050807">
    <property type="entry name" value="TransReg_Diox_bact_type"/>
</dbReference>
<reference evidence="3" key="1">
    <citation type="submission" date="2013-05" db="EMBL/GenBank/DDBJ databases">
        <title>Genome assembly of Cystobacter fuscus DSM 2262.</title>
        <authorList>
            <person name="Sharma G."/>
            <person name="Khatri I."/>
            <person name="Kaur C."/>
            <person name="Mayilraj S."/>
            <person name="Subramanian S."/>
        </authorList>
    </citation>
    <scope>NUCLEOTIDE SEQUENCE [LARGE SCALE GENOMIC DNA]</scope>
    <source>
        <strain evidence="3">DSM 2262</strain>
    </source>
</reference>
<organism evidence="3 4">
    <name type="scientific">Cystobacter fuscus (strain ATCC 25194 / DSM 2262 / NBRC 100088 / M29)</name>
    <dbReference type="NCBI Taxonomy" id="1242864"/>
    <lineage>
        <taxon>Bacteria</taxon>
        <taxon>Pseudomonadati</taxon>
        <taxon>Myxococcota</taxon>
        <taxon>Myxococcia</taxon>
        <taxon>Myxococcales</taxon>
        <taxon>Cystobacterineae</taxon>
        <taxon>Archangiaceae</taxon>
        <taxon>Cystobacter</taxon>
    </lineage>
</organism>
<dbReference type="GO" id="GO:0003700">
    <property type="term" value="F:DNA-binding transcription factor activity"/>
    <property type="evidence" value="ECO:0007669"/>
    <property type="project" value="TreeGrafter"/>
</dbReference>
<comment type="caution">
    <text evidence="3">The sequence shown here is derived from an EMBL/GenBank/DDBJ whole genome shotgun (WGS) entry which is preliminary data.</text>
</comment>
<accession>S9R0P5</accession>
<dbReference type="RefSeq" id="WP_002621216.1">
    <property type="nucleotide sequence ID" value="NZ_ANAH02000007.1"/>
</dbReference>
<sequence length="130" mass="14203">MKKHGARTKKTLTVHLGETLRAARAQTAWTQADVAERVGVATEVYGRMERGQLPPSVPNLRKLCAVLRMDAGEALGLDSTGTAAWLKESAPEAAESPRMRRLMRTLRQMDDKKLAAMSVMARTLVSAGDE</sequence>
<dbReference type="Proteomes" id="UP000011682">
    <property type="component" value="Unassembled WGS sequence"/>
</dbReference>
<dbReference type="AlphaFoldDB" id="S9R0P5"/>
<dbReference type="PROSITE" id="PS50943">
    <property type="entry name" value="HTH_CROC1"/>
    <property type="match status" value="1"/>
</dbReference>
<dbReference type="eggNOG" id="COG3620">
    <property type="taxonomic scope" value="Bacteria"/>
</dbReference>
<dbReference type="OrthoDB" id="5511973at2"/>
<proteinExistence type="predicted"/>
<dbReference type="Pfam" id="PF13560">
    <property type="entry name" value="HTH_31"/>
    <property type="match status" value="1"/>
</dbReference>
<evidence type="ECO:0000313" key="3">
    <source>
        <dbReference type="EMBL" id="EPX62483.1"/>
    </source>
</evidence>
<gene>
    <name evidence="3" type="ORF">D187_008671</name>
</gene>
<evidence type="ECO:0000313" key="4">
    <source>
        <dbReference type="Proteomes" id="UP000011682"/>
    </source>
</evidence>
<dbReference type="SMART" id="SM00530">
    <property type="entry name" value="HTH_XRE"/>
    <property type="match status" value="1"/>
</dbReference>
<keyword evidence="4" id="KW-1185">Reference proteome</keyword>
<feature type="domain" description="HTH cro/C1-type" evidence="2">
    <location>
        <begin position="20"/>
        <end position="74"/>
    </location>
</feature>
<evidence type="ECO:0000259" key="2">
    <source>
        <dbReference type="PROSITE" id="PS50943"/>
    </source>
</evidence>
<dbReference type="InterPro" id="IPR010982">
    <property type="entry name" value="Lambda_DNA-bd_dom_sf"/>
</dbReference>
<name>S9R0P5_CYSF2</name>
<dbReference type="GO" id="GO:0003677">
    <property type="term" value="F:DNA binding"/>
    <property type="evidence" value="ECO:0007669"/>
    <property type="project" value="UniProtKB-KW"/>
</dbReference>
<protein>
    <submittedName>
        <fullName evidence="3">DNA-binding protein</fullName>
    </submittedName>
</protein>
<keyword evidence="1 3" id="KW-0238">DNA-binding</keyword>
<dbReference type="CDD" id="cd00093">
    <property type="entry name" value="HTH_XRE"/>
    <property type="match status" value="1"/>
</dbReference>
<dbReference type="SUPFAM" id="SSF47413">
    <property type="entry name" value="lambda repressor-like DNA-binding domains"/>
    <property type="match status" value="1"/>
</dbReference>
<dbReference type="PANTHER" id="PTHR46797">
    <property type="entry name" value="HTH-TYPE TRANSCRIPTIONAL REGULATOR"/>
    <property type="match status" value="1"/>
</dbReference>